<feature type="compositionally biased region" description="Basic and acidic residues" evidence="1">
    <location>
        <begin position="147"/>
        <end position="157"/>
    </location>
</feature>
<evidence type="ECO:0000313" key="2">
    <source>
        <dbReference type="EMBL" id="OQR79595.1"/>
    </source>
</evidence>
<dbReference type="AlphaFoldDB" id="A0A1V9Y1L5"/>
<feature type="compositionally biased region" description="Polar residues" evidence="1">
    <location>
        <begin position="267"/>
        <end position="283"/>
    </location>
</feature>
<feature type="region of interest" description="Disordered" evidence="1">
    <location>
        <begin position="508"/>
        <end position="528"/>
    </location>
</feature>
<reference evidence="2 3" key="1">
    <citation type="journal article" date="2017" name="Gigascience">
        <title>Draft genome of the honey bee ectoparasitic mite, Tropilaelaps mercedesae, is shaped by the parasitic life history.</title>
        <authorList>
            <person name="Dong X."/>
            <person name="Armstrong S.D."/>
            <person name="Xia D."/>
            <person name="Makepeace B.L."/>
            <person name="Darby A.C."/>
            <person name="Kadowaki T."/>
        </authorList>
    </citation>
    <scope>NUCLEOTIDE SEQUENCE [LARGE SCALE GENOMIC DNA]</scope>
    <source>
        <strain evidence="2">Wuxi-XJTLU</strain>
    </source>
</reference>
<name>A0A1V9Y1L5_9ACAR</name>
<accession>A0A1V9Y1L5</accession>
<feature type="compositionally biased region" description="Basic and acidic residues" evidence="1">
    <location>
        <begin position="549"/>
        <end position="570"/>
    </location>
</feature>
<feature type="compositionally biased region" description="Basic and acidic residues" evidence="1">
    <location>
        <begin position="166"/>
        <end position="178"/>
    </location>
</feature>
<feature type="region of interest" description="Disordered" evidence="1">
    <location>
        <begin position="545"/>
        <end position="576"/>
    </location>
</feature>
<dbReference type="InParanoid" id="A0A1V9Y1L5"/>
<feature type="compositionally biased region" description="Polar residues" evidence="1">
    <location>
        <begin position="137"/>
        <end position="146"/>
    </location>
</feature>
<protein>
    <submittedName>
        <fullName evidence="2">Uncharacterized protein</fullName>
    </submittedName>
</protein>
<feature type="compositionally biased region" description="Polar residues" evidence="1">
    <location>
        <begin position="446"/>
        <end position="458"/>
    </location>
</feature>
<feature type="region of interest" description="Disordered" evidence="1">
    <location>
        <begin position="267"/>
        <end position="291"/>
    </location>
</feature>
<dbReference type="OrthoDB" id="10459533at2759"/>
<evidence type="ECO:0000256" key="1">
    <source>
        <dbReference type="SAM" id="MobiDB-lite"/>
    </source>
</evidence>
<feature type="compositionally biased region" description="Polar residues" evidence="1">
    <location>
        <begin position="427"/>
        <end position="436"/>
    </location>
</feature>
<gene>
    <name evidence="2" type="ORF">BIW11_05628</name>
</gene>
<keyword evidence="3" id="KW-1185">Reference proteome</keyword>
<evidence type="ECO:0000313" key="3">
    <source>
        <dbReference type="Proteomes" id="UP000192247"/>
    </source>
</evidence>
<feature type="compositionally biased region" description="Polar residues" evidence="1">
    <location>
        <begin position="81"/>
        <end position="113"/>
    </location>
</feature>
<dbReference type="EMBL" id="MNPL01000914">
    <property type="protein sequence ID" value="OQR79595.1"/>
    <property type="molecule type" value="Genomic_DNA"/>
</dbReference>
<organism evidence="2 3">
    <name type="scientific">Tropilaelaps mercedesae</name>
    <dbReference type="NCBI Taxonomy" id="418985"/>
    <lineage>
        <taxon>Eukaryota</taxon>
        <taxon>Metazoa</taxon>
        <taxon>Ecdysozoa</taxon>
        <taxon>Arthropoda</taxon>
        <taxon>Chelicerata</taxon>
        <taxon>Arachnida</taxon>
        <taxon>Acari</taxon>
        <taxon>Parasitiformes</taxon>
        <taxon>Mesostigmata</taxon>
        <taxon>Gamasina</taxon>
        <taxon>Dermanyssoidea</taxon>
        <taxon>Laelapidae</taxon>
        <taxon>Tropilaelaps</taxon>
    </lineage>
</organism>
<sequence>MFFLRARPEPEWRGARGVSEVTVRAEVLFEGEREFQAIRQDIADSSSPPPALSTPPEAPEHQKKIRKRLNIFRRRKDATPSADSQVTPAESATERLSNIKLQSSLSDSRNPTTPAEAKGPCRGLLFRRKGRADTPVMRTSQSYDTSNDAHFECDDSLSKSPGGTREPSEETYSSKDRSTSYSGFGSKRAKGFFSRNKSNNKSIEEEDRTATPLKNGLKSLMKVTQENPEDSPLHGSPVVYGGTSLSESFSWRDNSTRISDASQWNLSGIESPSKASSAASTQDAPWRDATLTCPGSAQSALHRRRGLFSFGRDKSVSLCKARKAEQKRFVNKTTKSPACSDREATEQLNQMISLVASADDDDEEEDIGSRFSWVECQGAWPPTGASPLRPASSHGVYNATILDTAGSARATVYVDGDGVPSPGSHLSVWSSASQAHHGSPDASFDSLRTTSPDGLQQLSTGTDQWVADFSVFDSPPYNGSNAHDHQPHSAVELRAHLATAERLLNTSKDSVESITSRDNMSPLSWTPHATRQYNSRGVAIRHLAASTKSKSDARMENSDLSARAKEAERRTRQRPRSWFRGAKGEVDVFREAQTLLDILHETFPEGEMDSPGSDLRTVY</sequence>
<feature type="region of interest" description="Disordered" evidence="1">
    <location>
        <begin position="423"/>
        <end position="458"/>
    </location>
</feature>
<proteinExistence type="predicted"/>
<feature type="region of interest" description="Disordered" evidence="1">
    <location>
        <begin position="38"/>
        <end position="214"/>
    </location>
</feature>
<dbReference type="Proteomes" id="UP000192247">
    <property type="component" value="Unassembled WGS sequence"/>
</dbReference>
<feature type="compositionally biased region" description="Pro residues" evidence="1">
    <location>
        <begin position="47"/>
        <end position="57"/>
    </location>
</feature>
<feature type="compositionally biased region" description="Basic residues" evidence="1">
    <location>
        <begin position="63"/>
        <end position="76"/>
    </location>
</feature>
<comment type="caution">
    <text evidence="2">The sequence shown here is derived from an EMBL/GenBank/DDBJ whole genome shotgun (WGS) entry which is preliminary data.</text>
</comment>